<accession>A0A9N8YZW9</accession>
<comment type="caution">
    <text evidence="2">The sequence shown here is derived from an EMBL/GenBank/DDBJ whole genome shotgun (WGS) entry which is preliminary data.</text>
</comment>
<evidence type="ECO:0000313" key="3">
    <source>
        <dbReference type="Proteomes" id="UP000789831"/>
    </source>
</evidence>
<feature type="chain" id="PRO_5040363420" evidence="1">
    <location>
        <begin position="27"/>
        <end position="176"/>
    </location>
</feature>
<evidence type="ECO:0000256" key="1">
    <source>
        <dbReference type="SAM" id="SignalP"/>
    </source>
</evidence>
<evidence type="ECO:0000313" key="2">
    <source>
        <dbReference type="EMBL" id="CAG8458895.1"/>
    </source>
</evidence>
<proteinExistence type="predicted"/>
<reference evidence="2" key="1">
    <citation type="submission" date="2021-06" db="EMBL/GenBank/DDBJ databases">
        <authorList>
            <person name="Kallberg Y."/>
            <person name="Tangrot J."/>
            <person name="Rosling A."/>
        </authorList>
    </citation>
    <scope>NUCLEOTIDE SEQUENCE</scope>
    <source>
        <strain evidence="2">MT106</strain>
    </source>
</reference>
<dbReference type="EMBL" id="CAJVPL010000169">
    <property type="protein sequence ID" value="CAG8458895.1"/>
    <property type="molecule type" value="Genomic_DNA"/>
</dbReference>
<keyword evidence="3" id="KW-1185">Reference proteome</keyword>
<dbReference type="AlphaFoldDB" id="A0A9N8YZW9"/>
<dbReference type="Proteomes" id="UP000789831">
    <property type="component" value="Unassembled WGS sequence"/>
</dbReference>
<dbReference type="OrthoDB" id="2472398at2759"/>
<protein>
    <submittedName>
        <fullName evidence="2">4447_t:CDS:1</fullName>
    </submittedName>
</protein>
<sequence length="176" mass="18883">MSSKSPLSLLYAAILVLLISVSYIHSLPQEVNNSQYKRGLFSIYPKEHKRAEGTNTGDWGWIQGHTKRGAQVVGYADLLGGRVTLSQESSGVTVIYGQFNTGFGDSSNPADYTFVFEPSGVVIKPSYSILNGGTSAWTLNRSDVRLSPGSGKNISKDKLVVKRGTTVIGSGPVTII</sequence>
<organism evidence="2 3">
    <name type="scientific">Ambispora gerdemannii</name>
    <dbReference type="NCBI Taxonomy" id="144530"/>
    <lineage>
        <taxon>Eukaryota</taxon>
        <taxon>Fungi</taxon>
        <taxon>Fungi incertae sedis</taxon>
        <taxon>Mucoromycota</taxon>
        <taxon>Glomeromycotina</taxon>
        <taxon>Glomeromycetes</taxon>
        <taxon>Archaeosporales</taxon>
        <taxon>Ambisporaceae</taxon>
        <taxon>Ambispora</taxon>
    </lineage>
</organism>
<keyword evidence="1" id="KW-0732">Signal</keyword>
<name>A0A9N8YZW9_9GLOM</name>
<gene>
    <name evidence="2" type="ORF">AGERDE_LOCUS2144</name>
</gene>
<feature type="signal peptide" evidence="1">
    <location>
        <begin position="1"/>
        <end position="26"/>
    </location>
</feature>